<comment type="subcellular location">
    <subcellularLocation>
        <location evidence="1">Fimbrium</location>
    </subcellularLocation>
</comment>
<name>A0A515D4F7_SERLI</name>
<dbReference type="InterPro" id="IPR036937">
    <property type="entry name" value="Adhesion_dom_fimbrial_sf"/>
</dbReference>
<evidence type="ECO:0000259" key="5">
    <source>
        <dbReference type="Pfam" id="PF00419"/>
    </source>
</evidence>
<dbReference type="InterPro" id="IPR008966">
    <property type="entry name" value="Adhesion_dom_sf"/>
</dbReference>
<protein>
    <submittedName>
        <fullName evidence="6">Type 1 fimbrial protein</fullName>
    </submittedName>
</protein>
<reference evidence="6 7" key="1">
    <citation type="submission" date="2018-11" db="EMBL/GenBank/DDBJ databases">
        <title>The first complete genome of Serratia liquefaciens isolated from metalophyte plant revel distinctness adaptive mechanisms in an extreme habitat.</title>
        <authorList>
            <person name="Caneschi W.L."/>
            <person name="Sanchez A.B."/>
            <person name="Felestrino E.B."/>
            <person name="Assis R.A.B."/>
            <person name="Lemes C.G.C."/>
            <person name="Cordeiro I.F."/>
            <person name="Fonseca N.P."/>
            <person name="Villa M."/>
            <person name="Vieira I.T."/>
            <person name="Moraes L.A."/>
            <person name="Kamino L.H.Y."/>
            <person name="do Carmo F."/>
            <person name="Garcia C.M."/>
            <person name="Almeida N.F."/>
            <person name="Silva R.S."/>
            <person name="Ferro J.A."/>
            <person name="Ferro M.I.T."/>
            <person name="Varani A.M."/>
            <person name="Ferreira R.M."/>
            <person name="dos Santos V.L."/>
            <person name="Silva U.C."/>
            <person name="Setubal J.C."/>
            <person name="Moreira L.M."/>
        </authorList>
    </citation>
    <scope>NUCLEOTIDE SEQUENCE [LARGE SCALE GENOMIC DNA]</scope>
    <source>
        <strain evidence="6 7">FG3</strain>
    </source>
</reference>
<keyword evidence="3" id="KW-0732">Signal</keyword>
<organism evidence="6 7">
    <name type="scientific">Serratia liquefaciens</name>
    <dbReference type="NCBI Taxonomy" id="614"/>
    <lineage>
        <taxon>Bacteria</taxon>
        <taxon>Pseudomonadati</taxon>
        <taxon>Pseudomonadota</taxon>
        <taxon>Gammaproteobacteria</taxon>
        <taxon>Enterobacterales</taxon>
        <taxon>Yersiniaceae</taxon>
        <taxon>Serratia</taxon>
    </lineage>
</organism>
<dbReference type="Gene3D" id="2.60.40.1090">
    <property type="entry name" value="Fimbrial-type adhesion domain"/>
    <property type="match status" value="1"/>
</dbReference>
<evidence type="ECO:0000256" key="4">
    <source>
        <dbReference type="ARBA" id="ARBA00023263"/>
    </source>
</evidence>
<dbReference type="AlphaFoldDB" id="A0A515D4F7"/>
<comment type="similarity">
    <text evidence="2">Belongs to the fimbrial protein family.</text>
</comment>
<evidence type="ECO:0000256" key="2">
    <source>
        <dbReference type="ARBA" id="ARBA00006671"/>
    </source>
</evidence>
<sequence>MPDLALNEGKAMLSKGRVKIITPLIFVFALIVSANAEALSSQGRGQVNIKGEIVATACAISTKSREQTIDMGNISVSDIYRRGQGNAKAFSIELINCTLETQSAHDSARKYVQLTFDGNNDNGLFQGEGRGKGVAIRITDHNGNVAIPGVAMPLETLAPGNKMLNYFMTLVAVHHPLKVGGYFFTIRFRLDYL</sequence>
<dbReference type="Pfam" id="PF00419">
    <property type="entry name" value="Fimbrial"/>
    <property type="match status" value="1"/>
</dbReference>
<keyword evidence="4" id="KW-0281">Fimbrium</keyword>
<feature type="domain" description="Fimbrial-type adhesion" evidence="5">
    <location>
        <begin position="48"/>
        <end position="152"/>
    </location>
</feature>
<accession>A0A515D4F7</accession>
<dbReference type="SUPFAM" id="SSF49401">
    <property type="entry name" value="Bacterial adhesins"/>
    <property type="match status" value="1"/>
</dbReference>
<dbReference type="Proteomes" id="UP000317572">
    <property type="component" value="Chromosome"/>
</dbReference>
<gene>
    <name evidence="6" type="ORF">EGO53_27540</name>
</gene>
<evidence type="ECO:0000313" key="6">
    <source>
        <dbReference type="EMBL" id="QDL35291.1"/>
    </source>
</evidence>
<evidence type="ECO:0000256" key="3">
    <source>
        <dbReference type="ARBA" id="ARBA00022729"/>
    </source>
</evidence>
<dbReference type="RefSeq" id="WP_128865441.1">
    <property type="nucleotide sequence ID" value="NZ_CAMIRC010000003.1"/>
</dbReference>
<evidence type="ECO:0000313" key="7">
    <source>
        <dbReference type="Proteomes" id="UP000317572"/>
    </source>
</evidence>
<dbReference type="EMBL" id="CP033893">
    <property type="protein sequence ID" value="QDL35291.1"/>
    <property type="molecule type" value="Genomic_DNA"/>
</dbReference>
<dbReference type="GO" id="GO:0009289">
    <property type="term" value="C:pilus"/>
    <property type="evidence" value="ECO:0007669"/>
    <property type="project" value="UniProtKB-SubCell"/>
</dbReference>
<evidence type="ECO:0000256" key="1">
    <source>
        <dbReference type="ARBA" id="ARBA00004561"/>
    </source>
</evidence>
<dbReference type="PANTHER" id="PTHR33420:SF3">
    <property type="entry name" value="FIMBRIAL SUBUNIT ELFA"/>
    <property type="match status" value="1"/>
</dbReference>
<dbReference type="InterPro" id="IPR000259">
    <property type="entry name" value="Adhesion_dom_fimbrial"/>
</dbReference>
<proteinExistence type="inferred from homology"/>
<dbReference type="InterPro" id="IPR050263">
    <property type="entry name" value="Bact_Fimbrial_Adh_Pro"/>
</dbReference>
<dbReference type="GO" id="GO:0043709">
    <property type="term" value="P:cell adhesion involved in single-species biofilm formation"/>
    <property type="evidence" value="ECO:0007669"/>
    <property type="project" value="TreeGrafter"/>
</dbReference>
<dbReference type="PANTHER" id="PTHR33420">
    <property type="entry name" value="FIMBRIAL SUBUNIT ELFA-RELATED"/>
    <property type="match status" value="1"/>
</dbReference>